<dbReference type="PANTHER" id="PTHR11857">
    <property type="entry name" value="ODORANT BINDING PROTEIN-RELATED"/>
    <property type="match status" value="1"/>
</dbReference>
<dbReference type="Pfam" id="PF01395">
    <property type="entry name" value="PBP_GOBP"/>
    <property type="match status" value="1"/>
</dbReference>
<dbReference type="Proteomes" id="UP000037069">
    <property type="component" value="Unassembled WGS sequence"/>
</dbReference>
<evidence type="ECO:0000256" key="2">
    <source>
        <dbReference type="ARBA" id="ARBA00008098"/>
    </source>
</evidence>
<keyword evidence="7" id="KW-1185">Reference proteome</keyword>
<evidence type="ECO:0000256" key="3">
    <source>
        <dbReference type="ARBA" id="ARBA00022525"/>
    </source>
</evidence>
<dbReference type="EMBL" id="JRES01000501">
    <property type="protein sequence ID" value="KNC30629.1"/>
    <property type="molecule type" value="Genomic_DNA"/>
</dbReference>
<dbReference type="InterPro" id="IPR036728">
    <property type="entry name" value="PBP_GOBP_sf"/>
</dbReference>
<evidence type="ECO:0000313" key="7">
    <source>
        <dbReference type="Proteomes" id="UP000037069"/>
    </source>
</evidence>
<evidence type="ECO:0008006" key="8">
    <source>
        <dbReference type="Google" id="ProtNLM"/>
    </source>
</evidence>
<dbReference type="GO" id="GO:0005615">
    <property type="term" value="C:extracellular space"/>
    <property type="evidence" value="ECO:0007669"/>
    <property type="project" value="TreeGrafter"/>
</dbReference>
<feature type="chain" id="PRO_5005536363" description="General odorant-binding protein 99a" evidence="5">
    <location>
        <begin position="17"/>
        <end position="151"/>
    </location>
</feature>
<comment type="caution">
    <text evidence="6">The sequence shown here is derived from an EMBL/GenBank/DDBJ whole genome shotgun (WGS) entry which is preliminary data.</text>
</comment>
<keyword evidence="3" id="KW-0964">Secreted</keyword>
<dbReference type="GO" id="GO:0007608">
    <property type="term" value="P:sensory perception of smell"/>
    <property type="evidence" value="ECO:0007669"/>
    <property type="project" value="TreeGrafter"/>
</dbReference>
<evidence type="ECO:0000256" key="5">
    <source>
        <dbReference type="SAM" id="SignalP"/>
    </source>
</evidence>
<dbReference type="AlphaFoldDB" id="A0A0L0CGK0"/>
<organism evidence="6 7">
    <name type="scientific">Lucilia cuprina</name>
    <name type="common">Green bottle fly</name>
    <name type="synonym">Australian sheep blowfly</name>
    <dbReference type="NCBI Taxonomy" id="7375"/>
    <lineage>
        <taxon>Eukaryota</taxon>
        <taxon>Metazoa</taxon>
        <taxon>Ecdysozoa</taxon>
        <taxon>Arthropoda</taxon>
        <taxon>Hexapoda</taxon>
        <taxon>Insecta</taxon>
        <taxon>Pterygota</taxon>
        <taxon>Neoptera</taxon>
        <taxon>Endopterygota</taxon>
        <taxon>Diptera</taxon>
        <taxon>Brachycera</taxon>
        <taxon>Muscomorpha</taxon>
        <taxon>Oestroidea</taxon>
        <taxon>Calliphoridae</taxon>
        <taxon>Luciliinae</taxon>
        <taxon>Lucilia</taxon>
    </lineage>
</organism>
<dbReference type="OrthoDB" id="8194670at2759"/>
<dbReference type="SUPFAM" id="SSF47565">
    <property type="entry name" value="Insect pheromone/odorant-binding proteins"/>
    <property type="match status" value="1"/>
</dbReference>
<comment type="similarity">
    <text evidence="2">Belongs to the PBP/GOBP family.</text>
</comment>
<dbReference type="OMA" id="QFKMDLS"/>
<proteinExistence type="inferred from homology"/>
<dbReference type="CDD" id="cd23992">
    <property type="entry name" value="PBP_GOBP"/>
    <property type="match status" value="1"/>
</dbReference>
<evidence type="ECO:0000256" key="4">
    <source>
        <dbReference type="ARBA" id="ARBA00022729"/>
    </source>
</evidence>
<protein>
    <recommendedName>
        <fullName evidence="8">General odorant-binding protein 99a</fullName>
    </recommendedName>
</protein>
<keyword evidence="4 5" id="KW-0732">Signal</keyword>
<feature type="signal peptide" evidence="5">
    <location>
        <begin position="1"/>
        <end position="16"/>
    </location>
</feature>
<gene>
    <name evidence="6" type="ORF">FF38_11680</name>
</gene>
<dbReference type="GO" id="GO:0005549">
    <property type="term" value="F:odorant binding"/>
    <property type="evidence" value="ECO:0007669"/>
    <property type="project" value="InterPro"/>
</dbReference>
<dbReference type="PANTHER" id="PTHR11857:SF43">
    <property type="entry name" value="GEO07291P1-RELATED"/>
    <property type="match status" value="1"/>
</dbReference>
<comment type="subcellular location">
    <subcellularLocation>
        <location evidence="1">Secreted</location>
    </subcellularLocation>
</comment>
<name>A0A0L0CGK0_LUCCU</name>
<accession>A0A0L0CGK0</accession>
<sequence>MKVFVAILALMACVYAEEWTMKNSEQLKVIRHECLSEHPLTPEQMNKMKSFEFPNEEPVRQYLLCTAEKMGIFCSHQGYHADRIAKQFKMDMDEEEVKKLAEDCIAKYPKGDKANDVAAFEVHGCLMSSVIGDKVKNYIKQRHEAAQQQQA</sequence>
<evidence type="ECO:0000313" key="6">
    <source>
        <dbReference type="EMBL" id="KNC30629.1"/>
    </source>
</evidence>
<dbReference type="Gene3D" id="1.10.238.20">
    <property type="entry name" value="Pheromone/general odorant binding protein domain"/>
    <property type="match status" value="1"/>
</dbReference>
<dbReference type="InterPro" id="IPR006170">
    <property type="entry name" value="PBP/GOBP"/>
</dbReference>
<reference evidence="6 7" key="1">
    <citation type="journal article" date="2015" name="Nat. Commun.">
        <title>Lucilia cuprina genome unlocks parasitic fly biology to underpin future interventions.</title>
        <authorList>
            <person name="Anstead C.A."/>
            <person name="Korhonen P.K."/>
            <person name="Young N.D."/>
            <person name="Hall R.S."/>
            <person name="Jex A.R."/>
            <person name="Murali S.C."/>
            <person name="Hughes D.S."/>
            <person name="Lee S.F."/>
            <person name="Perry T."/>
            <person name="Stroehlein A.J."/>
            <person name="Ansell B.R."/>
            <person name="Breugelmans B."/>
            <person name="Hofmann A."/>
            <person name="Qu J."/>
            <person name="Dugan S."/>
            <person name="Lee S.L."/>
            <person name="Chao H."/>
            <person name="Dinh H."/>
            <person name="Han Y."/>
            <person name="Doddapaneni H.V."/>
            <person name="Worley K.C."/>
            <person name="Muzny D.M."/>
            <person name="Ioannidis P."/>
            <person name="Waterhouse R.M."/>
            <person name="Zdobnov E.M."/>
            <person name="James P.J."/>
            <person name="Bagnall N.H."/>
            <person name="Kotze A.C."/>
            <person name="Gibbs R.A."/>
            <person name="Richards S."/>
            <person name="Batterham P."/>
            <person name="Gasser R.B."/>
        </authorList>
    </citation>
    <scope>NUCLEOTIDE SEQUENCE [LARGE SCALE GENOMIC DNA]</scope>
    <source>
        <strain evidence="6 7">LS</strain>
        <tissue evidence="6">Full body</tissue>
    </source>
</reference>
<dbReference type="SMART" id="SM00708">
    <property type="entry name" value="PhBP"/>
    <property type="match status" value="1"/>
</dbReference>
<evidence type="ECO:0000256" key="1">
    <source>
        <dbReference type="ARBA" id="ARBA00004613"/>
    </source>
</evidence>